<keyword evidence="2" id="KW-0812">Transmembrane</keyword>
<keyword evidence="4" id="KW-1185">Reference proteome</keyword>
<dbReference type="Proteomes" id="UP001589788">
    <property type="component" value="Unassembled WGS sequence"/>
</dbReference>
<evidence type="ECO:0000256" key="1">
    <source>
        <dbReference type="SAM" id="MobiDB-lite"/>
    </source>
</evidence>
<comment type="caution">
    <text evidence="3">The sequence shown here is derived from an EMBL/GenBank/DDBJ whole genome shotgun (WGS) entry which is preliminary data.</text>
</comment>
<accession>A0ABV6C014</accession>
<feature type="region of interest" description="Disordered" evidence="1">
    <location>
        <begin position="1"/>
        <end position="20"/>
    </location>
</feature>
<dbReference type="EMBL" id="JBHLYQ010000013">
    <property type="protein sequence ID" value="MFC0081024.1"/>
    <property type="molecule type" value="Genomic_DNA"/>
</dbReference>
<evidence type="ECO:0000256" key="2">
    <source>
        <dbReference type="SAM" id="Phobius"/>
    </source>
</evidence>
<sequence length="461" mass="48990">MSWAGQNPASARPLPEETSTVVTLPRARTAARPRPALVGLLAAVLGALFAVLRTEVAGQGNIARLIVVGRVFGNPARLRPGIPTVPGPGYDGQFYYRLALDPLDLARTAFGITFDSLERPGRIAYPVLVWLFSFGHWSFVPVALVVVNVCCLGVVAGAAAELARRSGRSPWWGLVVAGYFGFLWTLGRDLTELTAAAFLLAGLLALRAGRPWLAGVLLAVAALGRETELLAAGCVALVDLASRWRRWRGAGGLRAPEAGPVRQRLRGLLERLGVPDEPIGLGAWVVPALVFLGWQLTVLTVTGRSPLERSGSANLAAPFVGLVHGLAHYLPELPKPAADIWTVEVLLLGLVSLAAAIGLSRSRVPLWEKLLWAGSALLVLCVAKGIWLGNVGLRSFDDLYLLSWLVLLGLPGAQEQTAARPGRPRRALEGGPQGPGFVPGLLALGCGLVWLGVFVQLVRFI</sequence>
<evidence type="ECO:0000313" key="3">
    <source>
        <dbReference type="EMBL" id="MFC0081024.1"/>
    </source>
</evidence>
<name>A0ABV6C014_9ACTN</name>
<gene>
    <name evidence="3" type="ORF">ACFFRE_02480</name>
</gene>
<evidence type="ECO:0008006" key="5">
    <source>
        <dbReference type="Google" id="ProtNLM"/>
    </source>
</evidence>
<evidence type="ECO:0000313" key="4">
    <source>
        <dbReference type="Proteomes" id="UP001589788"/>
    </source>
</evidence>
<feature type="transmembrane region" description="Helical" evidence="2">
    <location>
        <begin position="313"/>
        <end position="331"/>
    </location>
</feature>
<feature type="transmembrane region" description="Helical" evidence="2">
    <location>
        <begin position="137"/>
        <end position="159"/>
    </location>
</feature>
<keyword evidence="2" id="KW-0472">Membrane</keyword>
<feature type="transmembrane region" description="Helical" evidence="2">
    <location>
        <begin position="35"/>
        <end position="52"/>
    </location>
</feature>
<feature type="transmembrane region" description="Helical" evidence="2">
    <location>
        <begin position="281"/>
        <end position="301"/>
    </location>
</feature>
<organism evidence="3 4">
    <name type="scientific">Aciditerrimonas ferrireducens</name>
    <dbReference type="NCBI Taxonomy" id="667306"/>
    <lineage>
        <taxon>Bacteria</taxon>
        <taxon>Bacillati</taxon>
        <taxon>Actinomycetota</taxon>
        <taxon>Acidimicrobiia</taxon>
        <taxon>Acidimicrobiales</taxon>
        <taxon>Acidimicrobiaceae</taxon>
        <taxon>Aciditerrimonas</taxon>
    </lineage>
</organism>
<feature type="transmembrane region" description="Helical" evidence="2">
    <location>
        <begin position="436"/>
        <end position="458"/>
    </location>
</feature>
<feature type="transmembrane region" description="Helical" evidence="2">
    <location>
        <begin position="171"/>
        <end position="187"/>
    </location>
</feature>
<feature type="transmembrane region" description="Helical" evidence="2">
    <location>
        <begin position="370"/>
        <end position="387"/>
    </location>
</feature>
<keyword evidence="2" id="KW-1133">Transmembrane helix</keyword>
<protein>
    <recommendedName>
        <fullName evidence="5">DUF2142 domain-containing protein</fullName>
    </recommendedName>
</protein>
<proteinExistence type="predicted"/>
<dbReference type="RefSeq" id="WP_377787843.1">
    <property type="nucleotide sequence ID" value="NZ_JBHLYQ010000013.1"/>
</dbReference>
<feature type="transmembrane region" description="Helical" evidence="2">
    <location>
        <begin position="337"/>
        <end position="358"/>
    </location>
</feature>
<reference evidence="3 4" key="1">
    <citation type="submission" date="2024-09" db="EMBL/GenBank/DDBJ databases">
        <authorList>
            <person name="Sun Q."/>
            <person name="Mori K."/>
        </authorList>
    </citation>
    <scope>NUCLEOTIDE SEQUENCE [LARGE SCALE GENOMIC DNA]</scope>
    <source>
        <strain evidence="3 4">JCM 15389</strain>
    </source>
</reference>